<dbReference type="EMBL" id="CM035406">
    <property type="protein sequence ID" value="KAH7447121.1"/>
    <property type="molecule type" value="Genomic_DNA"/>
</dbReference>
<proteinExistence type="inferred from homology"/>
<dbReference type="GO" id="GO:0009611">
    <property type="term" value="P:response to wounding"/>
    <property type="evidence" value="ECO:0007669"/>
    <property type="project" value="TreeGrafter"/>
</dbReference>
<dbReference type="Proteomes" id="UP000825935">
    <property type="component" value="Chromosome 1"/>
</dbReference>
<dbReference type="InterPro" id="IPR040390">
    <property type="entry name" value="TIFY/JAZ"/>
</dbReference>
<dbReference type="GO" id="GO:0031347">
    <property type="term" value="P:regulation of defense response"/>
    <property type="evidence" value="ECO:0007669"/>
    <property type="project" value="TreeGrafter"/>
</dbReference>
<comment type="similarity">
    <text evidence="1">Belongs to the TIFY/JAZ family.</text>
</comment>
<evidence type="ECO:0000313" key="3">
    <source>
        <dbReference type="EMBL" id="KAH7447121.1"/>
    </source>
</evidence>
<dbReference type="OrthoDB" id="1937734at2759"/>
<dbReference type="GO" id="GO:0005634">
    <property type="term" value="C:nucleus"/>
    <property type="evidence" value="ECO:0007669"/>
    <property type="project" value="TreeGrafter"/>
</dbReference>
<dbReference type="SMART" id="SM00979">
    <property type="entry name" value="TIFY"/>
    <property type="match status" value="1"/>
</dbReference>
<dbReference type="GO" id="GO:2000022">
    <property type="term" value="P:regulation of jasmonic acid mediated signaling pathway"/>
    <property type="evidence" value="ECO:0007669"/>
    <property type="project" value="TreeGrafter"/>
</dbReference>
<dbReference type="InterPro" id="IPR010399">
    <property type="entry name" value="Tify_dom"/>
</dbReference>
<protein>
    <recommendedName>
        <fullName evidence="2">Tify domain-containing protein</fullName>
    </recommendedName>
</protein>
<name>A0A8T2VF82_CERRI</name>
<feature type="domain" description="Tify" evidence="2">
    <location>
        <begin position="100"/>
        <end position="135"/>
    </location>
</feature>
<dbReference type="InterPro" id="IPR018467">
    <property type="entry name" value="CCT_CS"/>
</dbReference>
<gene>
    <name evidence="3" type="ORF">KP509_01G092200</name>
</gene>
<reference evidence="3" key="1">
    <citation type="submission" date="2021-08" db="EMBL/GenBank/DDBJ databases">
        <title>WGS assembly of Ceratopteris richardii.</title>
        <authorList>
            <person name="Marchant D.B."/>
            <person name="Chen G."/>
            <person name="Jenkins J."/>
            <person name="Shu S."/>
            <person name="Leebens-Mack J."/>
            <person name="Grimwood J."/>
            <person name="Schmutz J."/>
            <person name="Soltis P."/>
            <person name="Soltis D."/>
            <person name="Chen Z.-H."/>
        </authorList>
    </citation>
    <scope>NUCLEOTIDE SEQUENCE</scope>
    <source>
        <strain evidence="3">Whitten #5841</strain>
        <tissue evidence="3">Leaf</tissue>
    </source>
</reference>
<dbReference type="AlphaFoldDB" id="A0A8T2VF82"/>
<evidence type="ECO:0000313" key="4">
    <source>
        <dbReference type="Proteomes" id="UP000825935"/>
    </source>
</evidence>
<sequence length="209" mass="22911">MPSSTPLSLKVREKASISLKPILEELMHTDRIGPMHSNQQLAESIPCTAEIQANNAAIAVPELDLRLRLSSTPSIPSNEQVDSCISMALSSSSTAASDTANEGHGQLTIFYAGATYVYDSVPVDKARAITLLANSITNSTYIDVMTYLRSGRISTFSVASHKSCLCSASMKAFKRPQQRVPLARKASLTRFLQKRKEWYMINARERNGT</sequence>
<evidence type="ECO:0000259" key="2">
    <source>
        <dbReference type="PROSITE" id="PS51320"/>
    </source>
</evidence>
<accession>A0A8T2VF82</accession>
<dbReference type="PANTHER" id="PTHR33077">
    <property type="entry name" value="PROTEIN TIFY 4A-RELATED-RELATED"/>
    <property type="match status" value="1"/>
</dbReference>
<dbReference type="Pfam" id="PF09425">
    <property type="entry name" value="Jas_motif"/>
    <property type="match status" value="1"/>
</dbReference>
<evidence type="ECO:0000256" key="1">
    <source>
        <dbReference type="ARBA" id="ARBA00008614"/>
    </source>
</evidence>
<comment type="caution">
    <text evidence="3">The sequence shown here is derived from an EMBL/GenBank/DDBJ whole genome shotgun (WGS) entry which is preliminary data.</text>
</comment>
<dbReference type="PANTHER" id="PTHR33077:SF60">
    <property type="entry name" value="TIFY DOMAIN-CONTAINING PROTEIN"/>
    <property type="match status" value="1"/>
</dbReference>
<dbReference type="Pfam" id="PF06200">
    <property type="entry name" value="tify"/>
    <property type="match status" value="1"/>
</dbReference>
<keyword evidence="4" id="KW-1185">Reference proteome</keyword>
<dbReference type="PROSITE" id="PS51320">
    <property type="entry name" value="TIFY"/>
    <property type="match status" value="1"/>
</dbReference>
<organism evidence="3 4">
    <name type="scientific">Ceratopteris richardii</name>
    <name type="common">Triangle waterfern</name>
    <dbReference type="NCBI Taxonomy" id="49495"/>
    <lineage>
        <taxon>Eukaryota</taxon>
        <taxon>Viridiplantae</taxon>
        <taxon>Streptophyta</taxon>
        <taxon>Embryophyta</taxon>
        <taxon>Tracheophyta</taxon>
        <taxon>Polypodiopsida</taxon>
        <taxon>Polypodiidae</taxon>
        <taxon>Polypodiales</taxon>
        <taxon>Pteridineae</taxon>
        <taxon>Pteridaceae</taxon>
        <taxon>Parkerioideae</taxon>
        <taxon>Ceratopteris</taxon>
    </lineage>
</organism>